<dbReference type="Proteomes" id="UP000324233">
    <property type="component" value="Chromosome"/>
</dbReference>
<dbReference type="InterPro" id="IPR003337">
    <property type="entry name" value="Trehalose_PPase"/>
</dbReference>
<organism evidence="4 5">
    <name type="scientific">Aquisphaera giovannonii</name>
    <dbReference type="NCBI Taxonomy" id="406548"/>
    <lineage>
        <taxon>Bacteria</taxon>
        <taxon>Pseudomonadati</taxon>
        <taxon>Planctomycetota</taxon>
        <taxon>Planctomycetia</taxon>
        <taxon>Isosphaerales</taxon>
        <taxon>Isosphaeraceae</taxon>
        <taxon>Aquisphaera</taxon>
    </lineage>
</organism>
<dbReference type="Pfam" id="PF02358">
    <property type="entry name" value="Trehalose_PPase"/>
    <property type="match status" value="1"/>
</dbReference>
<reference evidence="4 5" key="1">
    <citation type="submission" date="2019-08" db="EMBL/GenBank/DDBJ databases">
        <title>Deep-cultivation of Planctomycetes and their phenomic and genomic characterization uncovers novel biology.</title>
        <authorList>
            <person name="Wiegand S."/>
            <person name="Jogler M."/>
            <person name="Boedeker C."/>
            <person name="Pinto D."/>
            <person name="Vollmers J."/>
            <person name="Rivas-Marin E."/>
            <person name="Kohn T."/>
            <person name="Peeters S.H."/>
            <person name="Heuer A."/>
            <person name="Rast P."/>
            <person name="Oberbeckmann S."/>
            <person name="Bunk B."/>
            <person name="Jeske O."/>
            <person name="Meyerdierks A."/>
            <person name="Storesund J.E."/>
            <person name="Kallscheuer N."/>
            <person name="Luecker S."/>
            <person name="Lage O.M."/>
            <person name="Pohl T."/>
            <person name="Merkel B.J."/>
            <person name="Hornburger P."/>
            <person name="Mueller R.-W."/>
            <person name="Bruemmer F."/>
            <person name="Labrenz M."/>
            <person name="Spormann A.M."/>
            <person name="Op den Camp H."/>
            <person name="Overmann J."/>
            <person name="Amann R."/>
            <person name="Jetten M.S.M."/>
            <person name="Mascher T."/>
            <person name="Medema M.H."/>
            <person name="Devos D.P."/>
            <person name="Kaster A.-K."/>
            <person name="Ovreas L."/>
            <person name="Rohde M."/>
            <person name="Galperin M.Y."/>
            <person name="Jogler C."/>
        </authorList>
    </citation>
    <scope>NUCLEOTIDE SEQUENCE [LARGE SCALE GENOMIC DNA]</scope>
    <source>
        <strain evidence="4 5">OJF2</strain>
    </source>
</reference>
<keyword evidence="4" id="KW-0808">Transferase</keyword>
<evidence type="ECO:0000256" key="1">
    <source>
        <dbReference type="ARBA" id="ARBA00006330"/>
    </source>
</evidence>
<dbReference type="OrthoDB" id="9761633at2"/>
<evidence type="ECO:0000256" key="2">
    <source>
        <dbReference type="ARBA" id="ARBA00008799"/>
    </source>
</evidence>
<gene>
    <name evidence="4" type="primary">otsA</name>
    <name evidence="4" type="ORF">OJF2_19300</name>
</gene>
<dbReference type="InterPro" id="IPR001830">
    <property type="entry name" value="Glyco_trans_20"/>
</dbReference>
<dbReference type="GO" id="GO:0003825">
    <property type="term" value="F:alpha,alpha-trehalose-phosphate synthase (UDP-forming) activity"/>
    <property type="evidence" value="ECO:0007669"/>
    <property type="project" value="TreeGrafter"/>
</dbReference>
<dbReference type="InterPro" id="IPR023214">
    <property type="entry name" value="HAD_sf"/>
</dbReference>
<dbReference type="InterPro" id="IPR006379">
    <property type="entry name" value="HAD-SF_hydro_IIB"/>
</dbReference>
<dbReference type="RefSeq" id="WP_148593289.1">
    <property type="nucleotide sequence ID" value="NZ_CP042997.1"/>
</dbReference>
<dbReference type="GO" id="GO:0005992">
    <property type="term" value="P:trehalose biosynthetic process"/>
    <property type="evidence" value="ECO:0007669"/>
    <property type="project" value="InterPro"/>
</dbReference>
<dbReference type="InterPro" id="IPR036412">
    <property type="entry name" value="HAD-like_sf"/>
</dbReference>
<dbReference type="Gene3D" id="3.40.50.1000">
    <property type="entry name" value="HAD superfamily/HAD-like"/>
    <property type="match status" value="1"/>
</dbReference>
<dbReference type="PANTHER" id="PTHR10788:SF106">
    <property type="entry name" value="BCDNA.GH08860"/>
    <property type="match status" value="1"/>
</dbReference>
<keyword evidence="4" id="KW-0328">Glycosyltransferase</keyword>
<evidence type="ECO:0000313" key="4">
    <source>
        <dbReference type="EMBL" id="QEH33428.1"/>
    </source>
</evidence>
<evidence type="ECO:0000313" key="5">
    <source>
        <dbReference type="Proteomes" id="UP000324233"/>
    </source>
</evidence>
<dbReference type="PANTHER" id="PTHR10788">
    <property type="entry name" value="TREHALOSE-6-PHOSPHATE SYNTHASE"/>
    <property type="match status" value="1"/>
</dbReference>
<dbReference type="SUPFAM" id="SSF56784">
    <property type="entry name" value="HAD-like"/>
    <property type="match status" value="1"/>
</dbReference>
<keyword evidence="5" id="KW-1185">Reference proteome</keyword>
<sequence>MWDRNALHELIQARLRDQLLIVVANREPYIHRYVGDVVECIQPASGMASALDPMMLACGGTWVGHGSGDADRLTVDAHDRIRVPPDSPRYTLRRVWLSKEQEEGYYHGVANSGLWPLCHVAFTRPIFDSRHWQTYREVNELFADAVLQEAGDRPAFVFIQDYHFGLLPRILKRRNPELTVAQFWHIPWPNPETFRALPWKEELLDGLLGNDLLGFHLGYHCQNFLETVDRNLEARTDREQSEVVRGGHATRIRAFPISIDFERHSAAAAGPEVEREMARWRHRLKLDGKLLGLGIERIDYTKGIPERLRAIDHLLENHPEFRGRLVYAQCGVPSRGHIRAYQQLDDEIDDLVEGINWKWGNGSWRPICYEKRHSNPAEMTALHRLASFCVVSSLHDGMNLVAKEFVASRVDEDGVLVLSRFTGAARELTDALLINPFSVEELSGAMHEALTMPRDERGRRMRRMREVVAENNVYRWAGKIVSTLLRLDPDDVPPRAPDATAHPASRETDEPASLLASLDEVGEVVEAAPHRLILLDYDGTLAPIAERPEMALLPSTTRDILRQLARREDCTVGIVSGRSLEDVRARVGIEGLIYAGNHGLEISGVGLRFAEETAVSRRDGVESVVCTLAVLLKDIAGILVEDKGLSASVHYRLVRPEHRMQVERVVREAVPEDHPQFVVMPGKMVWEVRPRVLWNKGKAVRWLRERLGIPSAVTFYLGDDRTDEDAFAEVGRFVSARVGPPAPTRAGFRVADTAEVAEFLSWLSRSARPAVVPEPARG</sequence>
<name>A0A5B9VYP8_9BACT</name>
<dbReference type="NCBIfam" id="NF011071">
    <property type="entry name" value="PRK14501.1"/>
    <property type="match status" value="1"/>
</dbReference>
<dbReference type="Pfam" id="PF00982">
    <property type="entry name" value="Glyco_transf_20"/>
    <property type="match status" value="1"/>
</dbReference>
<dbReference type="SUPFAM" id="SSF53756">
    <property type="entry name" value="UDP-Glycosyltransferase/glycogen phosphorylase"/>
    <property type="match status" value="1"/>
</dbReference>
<accession>A0A5B9VYP8</accession>
<dbReference type="Gene3D" id="3.40.50.2000">
    <property type="entry name" value="Glycogen Phosphorylase B"/>
    <property type="match status" value="2"/>
</dbReference>
<dbReference type="CDD" id="cd03788">
    <property type="entry name" value="GT20_TPS"/>
    <property type="match status" value="1"/>
</dbReference>
<dbReference type="EMBL" id="CP042997">
    <property type="protein sequence ID" value="QEH33428.1"/>
    <property type="molecule type" value="Genomic_DNA"/>
</dbReference>
<dbReference type="KEGG" id="agv:OJF2_19300"/>
<evidence type="ECO:0000256" key="3">
    <source>
        <dbReference type="SAM" id="MobiDB-lite"/>
    </source>
</evidence>
<dbReference type="EC" id="2.4.1.-" evidence="4"/>
<dbReference type="GO" id="GO:0004805">
    <property type="term" value="F:trehalose-phosphatase activity"/>
    <property type="evidence" value="ECO:0007669"/>
    <property type="project" value="TreeGrafter"/>
</dbReference>
<proteinExistence type="inferred from homology"/>
<dbReference type="NCBIfam" id="TIGR01484">
    <property type="entry name" value="HAD-SF-IIB"/>
    <property type="match status" value="1"/>
</dbReference>
<dbReference type="CDD" id="cd01627">
    <property type="entry name" value="HAD_TPP"/>
    <property type="match status" value="1"/>
</dbReference>
<feature type="region of interest" description="Disordered" evidence="3">
    <location>
        <begin position="488"/>
        <end position="512"/>
    </location>
</feature>
<comment type="similarity">
    <text evidence="2">Belongs to the glycosyltransferase 20 family.</text>
</comment>
<comment type="similarity">
    <text evidence="1">In the C-terminal section; belongs to the trehalose phosphatase family.</text>
</comment>
<dbReference type="Gene3D" id="3.30.70.1020">
    <property type="entry name" value="Trehalose-6-phosphate phosphatase related protein, domain 2"/>
    <property type="match status" value="1"/>
</dbReference>
<dbReference type="AlphaFoldDB" id="A0A5B9VYP8"/>
<protein>
    <submittedName>
        <fullName evidence="4">Trehalose-phosphate synthase</fullName>
        <ecNumber evidence="4">2.4.1.-</ecNumber>
    </submittedName>
</protein>
<dbReference type="NCBIfam" id="TIGR00685">
    <property type="entry name" value="T6PP"/>
    <property type="match status" value="1"/>
</dbReference>
<dbReference type="GO" id="GO:0005829">
    <property type="term" value="C:cytosol"/>
    <property type="evidence" value="ECO:0007669"/>
    <property type="project" value="TreeGrafter"/>
</dbReference>